<feature type="compositionally biased region" description="Polar residues" evidence="1">
    <location>
        <begin position="338"/>
        <end position="360"/>
    </location>
</feature>
<feature type="region of interest" description="Disordered" evidence="1">
    <location>
        <begin position="979"/>
        <end position="1175"/>
    </location>
</feature>
<name>A0A022W5K2_TRIRU</name>
<feature type="compositionally biased region" description="Polar residues" evidence="1">
    <location>
        <begin position="487"/>
        <end position="498"/>
    </location>
</feature>
<feature type="compositionally biased region" description="Pro residues" evidence="1">
    <location>
        <begin position="898"/>
        <end position="907"/>
    </location>
</feature>
<feature type="compositionally biased region" description="Low complexity" evidence="1">
    <location>
        <begin position="677"/>
        <end position="686"/>
    </location>
</feature>
<feature type="compositionally biased region" description="Basic and acidic residues" evidence="1">
    <location>
        <begin position="615"/>
        <end position="643"/>
    </location>
</feature>
<protein>
    <recommendedName>
        <fullName evidence="3">PI-PLC Y-box domain-containing protein</fullName>
    </recommendedName>
</protein>
<feature type="compositionally biased region" description="Polar residues" evidence="1">
    <location>
        <begin position="1311"/>
        <end position="1343"/>
    </location>
</feature>
<feature type="compositionally biased region" description="Polar residues" evidence="1">
    <location>
        <begin position="1145"/>
        <end position="1158"/>
    </location>
</feature>
<feature type="compositionally biased region" description="Polar residues" evidence="1">
    <location>
        <begin position="752"/>
        <end position="770"/>
    </location>
</feature>
<feature type="compositionally biased region" description="Polar residues" evidence="1">
    <location>
        <begin position="578"/>
        <end position="601"/>
    </location>
</feature>
<evidence type="ECO:0000313" key="2">
    <source>
        <dbReference type="EMBL" id="EZF53378.1"/>
    </source>
</evidence>
<accession>A0A022W5K2</accession>
<feature type="compositionally biased region" description="Basic and acidic residues" evidence="1">
    <location>
        <begin position="238"/>
        <end position="250"/>
    </location>
</feature>
<feature type="compositionally biased region" description="Basic and acidic residues" evidence="1">
    <location>
        <begin position="444"/>
        <end position="465"/>
    </location>
</feature>
<feature type="compositionally biased region" description="Basic and acidic residues" evidence="1">
    <location>
        <begin position="708"/>
        <end position="726"/>
    </location>
</feature>
<dbReference type="EMBL" id="KK207822">
    <property type="protein sequence ID" value="EZF53378.1"/>
    <property type="molecule type" value="Genomic_DNA"/>
</dbReference>
<dbReference type="HOGENOM" id="CLU_002517_0_0_1"/>
<evidence type="ECO:0000256" key="1">
    <source>
        <dbReference type="SAM" id="MobiDB-lite"/>
    </source>
</evidence>
<feature type="compositionally biased region" description="Polar residues" evidence="1">
    <location>
        <begin position="787"/>
        <end position="800"/>
    </location>
</feature>
<feature type="compositionally biased region" description="Basic and acidic residues" evidence="1">
    <location>
        <begin position="917"/>
        <end position="926"/>
    </location>
</feature>
<organism evidence="2">
    <name type="scientific">Trichophyton rubrum CBS 288.86</name>
    <dbReference type="NCBI Taxonomy" id="1215330"/>
    <lineage>
        <taxon>Eukaryota</taxon>
        <taxon>Fungi</taxon>
        <taxon>Dikarya</taxon>
        <taxon>Ascomycota</taxon>
        <taxon>Pezizomycotina</taxon>
        <taxon>Eurotiomycetes</taxon>
        <taxon>Eurotiomycetidae</taxon>
        <taxon>Onygenales</taxon>
        <taxon>Arthrodermataceae</taxon>
        <taxon>Trichophyton</taxon>
    </lineage>
</organism>
<dbReference type="Proteomes" id="UP000023758">
    <property type="component" value="Unassembled WGS sequence"/>
</dbReference>
<gene>
    <name evidence="2" type="ORF">H103_03668</name>
</gene>
<feature type="compositionally biased region" description="Polar residues" evidence="1">
    <location>
        <begin position="186"/>
        <end position="196"/>
    </location>
</feature>
<proteinExistence type="predicted"/>
<feature type="region of interest" description="Disordered" evidence="1">
    <location>
        <begin position="1185"/>
        <end position="1204"/>
    </location>
</feature>
<feature type="compositionally biased region" description="Polar residues" evidence="1">
    <location>
        <begin position="535"/>
        <end position="552"/>
    </location>
</feature>
<feature type="compositionally biased region" description="Polar residues" evidence="1">
    <location>
        <begin position="269"/>
        <end position="304"/>
    </location>
</feature>
<feature type="compositionally biased region" description="Basic residues" evidence="1">
    <location>
        <begin position="1297"/>
        <end position="1306"/>
    </location>
</feature>
<feature type="compositionally biased region" description="Basic residues" evidence="1">
    <location>
        <begin position="1344"/>
        <end position="1354"/>
    </location>
</feature>
<feature type="compositionally biased region" description="Polar residues" evidence="1">
    <location>
        <begin position="107"/>
        <end position="119"/>
    </location>
</feature>
<feature type="compositionally biased region" description="Polar residues" evidence="1">
    <location>
        <begin position="832"/>
        <end position="851"/>
    </location>
</feature>
<evidence type="ECO:0008006" key="3">
    <source>
        <dbReference type="Google" id="ProtNLM"/>
    </source>
</evidence>
<feature type="compositionally biased region" description="Low complexity" evidence="1">
    <location>
        <begin position="155"/>
        <end position="172"/>
    </location>
</feature>
<feature type="compositionally biased region" description="Basic and acidic residues" evidence="1">
    <location>
        <begin position="885"/>
        <end position="894"/>
    </location>
</feature>
<feature type="region of interest" description="Disordered" evidence="1">
    <location>
        <begin position="1"/>
        <end position="926"/>
    </location>
</feature>
<feature type="compositionally biased region" description="Pro residues" evidence="1">
    <location>
        <begin position="1099"/>
        <end position="1108"/>
    </location>
</feature>
<feature type="compositionally biased region" description="Polar residues" evidence="1">
    <location>
        <begin position="43"/>
        <end position="86"/>
    </location>
</feature>
<feature type="compositionally biased region" description="Basic and acidic residues" evidence="1">
    <location>
        <begin position="414"/>
        <end position="427"/>
    </location>
</feature>
<sequence>MAERSSNDVVNQTRSGGDLSPSDVPASKPDNLTAGGDRGDVQASDNNSKPKANTHSSQEISTGNPSSTETNGVGSESNDANTSLSPNVGDGSGGSDTDASRPDARSNTDGAQHSRTSSVKRPASFKPVSFAKFSVTKPPGSNGNSKASPEKAPFLTSTPPSSTSTPLSSRPRLVAKSGSGLRDSSPRTSTAGSKNVSGAPDANLVWNKNRPVQPPPTKHLTDEELKQQYGIHMTSRIQTDDNEKEAKWADIDDDEDDWAPETIEWNDGTKITLTHTEGSAPGSQETSTLANNSNDQKRQPSPANNMPPAREAPKLLLSKPSSSLGSNTTILKVGASAEKQQSKQGGDLSKNTNDKPTLTSKGAAAVRSPWAPLPPVEKASPLAPNPPAQNQVPRFNHGEPSRLDAGPAPPTKEIAADDFNRSWRDRQPTAPRELYNSQSGRYEPVSDNRHGHLRNDRSGKNDGHFRPASLLQRSMHEQPGPAEPSPAFQTHRSPTEGSQWGRRRASSNVSGSSGGFARRMSLTRPELPSKGGPPSTGTLERSASPNARQMQNGPVAPSLGSPSQQSHRSLDHGPPNFHQASPSSQTNAPSQGAVDGQTSQPPVMVEDPVAMQQRIMREKREMARQRRLEQEAKEEAAKQERIRIKLQSMGVPANELPGAKDSTPSSNSESKKPTGPPSTSTTAISSPPKPPVPELTGEPKQYGMMKVHHPESVKKLVASSEKHPEKPQQVGNQAQNHQAPLSHKQAMPDASPTVNGSKRTQEGQAKTSQPIYGPQPEERPPNWKYSVPSTSTYSWPSSKGHTAGLGALWGPPSNDKALGNGTFDRNLASFPSDLSSLGLTEQQHLYPQQAQEGAEIPEGISRPLPPPSKTGPDNAKTLSPLSSSDHMRPDRMGDNPKPIAPPGPIAPPSYNQGQRWQQDRLPHRNQETAAWSNFHLVARKSELEENERFHQDLKALREEEAKTGIASSLQTTFNETWRQVEAGERPGNRNIIGVVSTTSDKEPQPSPFPQIDSVSGLSFSDKQKAVPPPSTRGSRFFPPASEPKRLNNQEILPPRSQSPPPPEEVSSHPVFTGDSQRPLVHLPNPKPRVKLPPGSLSTPSPPPPPPAPATFAAMVASPPPARTPAQPIASTTSWQDRFNGLFGKKTSQPAQRKNSSLAVASATKEPLDVISSSSSAAVSFPQYDEKRKFTGDPGRATTKEVEDEEAIFEDREAGSLPVVKVPDMAPRAAWHPAPKQSRFRTKYQKPVLSQSIEPYIIGSIERDSNGEVSVIVRPPGKGLKMVPLPKRGGSSSGKFRSNPKNRSRNPRSREGSGSYQNSHPTKKPVSSTANTTSPASLSSSARQGSHRSHQSSTK</sequence>
<feature type="compositionally biased region" description="Low complexity" evidence="1">
    <location>
        <begin position="314"/>
        <end position="324"/>
    </location>
</feature>
<dbReference type="OrthoDB" id="5416983at2759"/>
<feature type="compositionally biased region" description="Polar residues" evidence="1">
    <location>
        <begin position="729"/>
        <end position="739"/>
    </location>
</feature>
<feature type="region of interest" description="Disordered" evidence="1">
    <location>
        <begin position="1259"/>
        <end position="1354"/>
    </location>
</feature>
<reference evidence="2" key="1">
    <citation type="submission" date="2014-02" db="EMBL/GenBank/DDBJ databases">
        <title>The Genome Sequence of Trichophyton rubrum (morphotype fischeri) CBS 288.86.</title>
        <authorList>
            <consortium name="The Broad Institute Genomics Platform"/>
            <person name="Cuomo C.A."/>
            <person name="White T.C."/>
            <person name="Graser Y."/>
            <person name="Martinez-Rossi N."/>
            <person name="Heitman J."/>
            <person name="Young S.K."/>
            <person name="Zeng Q."/>
            <person name="Gargeya S."/>
            <person name="Abouelleil A."/>
            <person name="Alvarado L."/>
            <person name="Chapman S.B."/>
            <person name="Gainer-Dewar J."/>
            <person name="Goldberg J."/>
            <person name="Griggs A."/>
            <person name="Gujja S."/>
            <person name="Hansen M."/>
            <person name="Howarth C."/>
            <person name="Imamovic A."/>
            <person name="Larimer J."/>
            <person name="Martinez D."/>
            <person name="Murphy C."/>
            <person name="Pearson M.D."/>
            <person name="Persinoti G."/>
            <person name="Poon T."/>
            <person name="Priest M."/>
            <person name="Roberts A.D."/>
            <person name="Saif S."/>
            <person name="Shea T.D."/>
            <person name="Sykes S.N."/>
            <person name="Wortman J."/>
            <person name="Nusbaum C."/>
            <person name="Birren B."/>
        </authorList>
    </citation>
    <scope>NUCLEOTIDE SEQUENCE [LARGE SCALE GENOMIC DNA]</scope>
    <source>
        <strain evidence="2">CBS 288.86</strain>
    </source>
</reference>